<organism evidence="2 3">
    <name type="scientific">Anopheles dirus</name>
    <dbReference type="NCBI Taxonomy" id="7168"/>
    <lineage>
        <taxon>Eukaryota</taxon>
        <taxon>Metazoa</taxon>
        <taxon>Ecdysozoa</taxon>
        <taxon>Arthropoda</taxon>
        <taxon>Hexapoda</taxon>
        <taxon>Insecta</taxon>
        <taxon>Pterygota</taxon>
        <taxon>Neoptera</taxon>
        <taxon>Endopterygota</taxon>
        <taxon>Diptera</taxon>
        <taxon>Nematocera</taxon>
        <taxon>Culicoidea</taxon>
        <taxon>Culicidae</taxon>
        <taxon>Anophelinae</taxon>
        <taxon>Anopheles</taxon>
    </lineage>
</organism>
<evidence type="ECO:0000256" key="1">
    <source>
        <dbReference type="ARBA" id="ARBA00010169"/>
    </source>
</evidence>
<dbReference type="InterPro" id="IPR004323">
    <property type="entry name" value="Ion_tolerance_CutA"/>
</dbReference>
<dbReference type="AlphaFoldDB" id="A0A182NAD3"/>
<comment type="similarity">
    <text evidence="1">Belongs to the CutA family.</text>
</comment>
<dbReference type="Pfam" id="PF03091">
    <property type="entry name" value="CutA1"/>
    <property type="match status" value="1"/>
</dbReference>
<dbReference type="PANTHER" id="PTHR23419">
    <property type="entry name" value="DIVALENT CATION TOLERANCE CUTA-RELATED"/>
    <property type="match status" value="1"/>
</dbReference>
<protein>
    <submittedName>
        <fullName evidence="2">Uncharacterized protein</fullName>
    </submittedName>
</protein>
<proteinExistence type="inferred from homology"/>
<keyword evidence="3" id="KW-1185">Reference proteome</keyword>
<evidence type="ECO:0000313" key="2">
    <source>
        <dbReference type="EnsemblMetazoa" id="ADIR004609-PA"/>
    </source>
</evidence>
<sequence>MSAERRSATLESTTTIASMSTAAPTDYSVAFVTTPDSQVATNLARRLVEAKLVACVNIIPGLTSIYAWEGKVNEDPEVLMMLKTRTERIAEVTRFVRENHPYSVAEVIALPIADGNASYLEWIGKTVPGTPGAK</sequence>
<dbReference type="Gene3D" id="3.30.70.120">
    <property type="match status" value="1"/>
</dbReference>
<dbReference type="PANTHER" id="PTHR23419:SF8">
    <property type="entry name" value="FI09726P"/>
    <property type="match status" value="1"/>
</dbReference>
<reference evidence="3" key="1">
    <citation type="submission" date="2013-03" db="EMBL/GenBank/DDBJ databases">
        <title>The Genome Sequence of Anopheles dirus WRAIR2.</title>
        <authorList>
            <consortium name="The Broad Institute Genomics Platform"/>
            <person name="Neafsey D.E."/>
            <person name="Walton C."/>
            <person name="Walker B."/>
            <person name="Young S.K."/>
            <person name="Zeng Q."/>
            <person name="Gargeya S."/>
            <person name="Fitzgerald M."/>
            <person name="Haas B."/>
            <person name="Abouelleil A."/>
            <person name="Allen A.W."/>
            <person name="Alvarado L."/>
            <person name="Arachchi H.M."/>
            <person name="Berlin A.M."/>
            <person name="Chapman S.B."/>
            <person name="Gainer-Dewar J."/>
            <person name="Goldberg J."/>
            <person name="Griggs A."/>
            <person name="Gujja S."/>
            <person name="Hansen M."/>
            <person name="Howarth C."/>
            <person name="Imamovic A."/>
            <person name="Ireland A."/>
            <person name="Larimer J."/>
            <person name="McCowan C."/>
            <person name="Murphy C."/>
            <person name="Pearson M."/>
            <person name="Poon T.W."/>
            <person name="Priest M."/>
            <person name="Roberts A."/>
            <person name="Saif S."/>
            <person name="Shea T."/>
            <person name="Sisk P."/>
            <person name="Sykes S."/>
            <person name="Wortman J."/>
            <person name="Nusbaum C."/>
            <person name="Birren B."/>
        </authorList>
    </citation>
    <scope>NUCLEOTIDE SEQUENCE [LARGE SCALE GENOMIC DNA]</scope>
    <source>
        <strain evidence="3">WRAIR2</strain>
    </source>
</reference>
<dbReference type="GO" id="GO:0005507">
    <property type="term" value="F:copper ion binding"/>
    <property type="evidence" value="ECO:0007669"/>
    <property type="project" value="TreeGrafter"/>
</dbReference>
<reference evidence="2" key="2">
    <citation type="submission" date="2020-05" db="UniProtKB">
        <authorList>
            <consortium name="EnsemblMetazoa"/>
        </authorList>
    </citation>
    <scope>IDENTIFICATION</scope>
    <source>
        <strain evidence="2">WRAIR2</strain>
    </source>
</reference>
<dbReference type="SUPFAM" id="SSF54913">
    <property type="entry name" value="GlnB-like"/>
    <property type="match status" value="1"/>
</dbReference>
<dbReference type="InterPro" id="IPR011322">
    <property type="entry name" value="N-reg_PII-like_a/b"/>
</dbReference>
<dbReference type="EnsemblMetazoa" id="ADIR004609-RA">
    <property type="protein sequence ID" value="ADIR004609-PA"/>
    <property type="gene ID" value="ADIR004609"/>
</dbReference>
<name>A0A182NAD3_9DIPT</name>
<dbReference type="GO" id="GO:0010038">
    <property type="term" value="P:response to metal ion"/>
    <property type="evidence" value="ECO:0007669"/>
    <property type="project" value="InterPro"/>
</dbReference>
<dbReference type="STRING" id="7168.A0A182NAD3"/>
<dbReference type="VEuPathDB" id="VectorBase:ADIR004609"/>
<dbReference type="Proteomes" id="UP000075884">
    <property type="component" value="Unassembled WGS sequence"/>
</dbReference>
<dbReference type="InterPro" id="IPR015867">
    <property type="entry name" value="N-reg_PII/ATP_PRibTrfase_C"/>
</dbReference>
<accession>A0A182NAD3</accession>
<evidence type="ECO:0000313" key="3">
    <source>
        <dbReference type="Proteomes" id="UP000075884"/>
    </source>
</evidence>